<keyword evidence="4" id="KW-1185">Reference proteome</keyword>
<evidence type="ECO:0000313" key="4">
    <source>
        <dbReference type="Proteomes" id="UP000474676"/>
    </source>
</evidence>
<sequence length="388" mass="41084">MENQRTYNLRGLLLVFWGMLLEFLICGIGGAVSSVVSNTMGEGISSGNLATLILVIAVLVFTLMIIAGLSRVKSYSDKFRKARNYYIWNILLALLAGAVVFVGAFLILGSMDDNGNTTMPKETGLVIVTVAVVLSVISAVIHILCIKNLMGGCAQIAMAHEEKKYSRKCTRTWVEYVVLTAAAVVLGLMALISGGKGLIQSISEHGGTIRNISDMAGNMDNALILIGGAILCMILLVVVYIGAIARVHGTYSRFSKIPLPGQEPEETEVAAGLTEQSATGGTVTPAPAAPARPAASAGTVAPAQRPAQPRQEQRPAQPRKGQRPAQPRQGQRPAQPQQGQRPAQPRQGQRPAQPQQGQRPAQPQKGSGKGSLPDLPDIPDISDGEDGK</sequence>
<evidence type="ECO:0000256" key="1">
    <source>
        <dbReference type="SAM" id="MobiDB-lite"/>
    </source>
</evidence>
<keyword evidence="2" id="KW-0812">Transmembrane</keyword>
<feature type="compositionally biased region" description="Low complexity" evidence="1">
    <location>
        <begin position="277"/>
        <end position="379"/>
    </location>
</feature>
<protein>
    <submittedName>
        <fullName evidence="3">Uncharacterized protein</fullName>
    </submittedName>
</protein>
<evidence type="ECO:0000313" key="3">
    <source>
        <dbReference type="EMBL" id="MST50965.1"/>
    </source>
</evidence>
<gene>
    <name evidence="3" type="ORF">FYJ64_01290</name>
</gene>
<feature type="transmembrane region" description="Helical" evidence="2">
    <location>
        <begin position="12"/>
        <end position="37"/>
    </location>
</feature>
<feature type="transmembrane region" description="Helical" evidence="2">
    <location>
        <begin position="173"/>
        <end position="192"/>
    </location>
</feature>
<comment type="caution">
    <text evidence="3">The sequence shown here is derived from an EMBL/GenBank/DDBJ whole genome shotgun (WGS) entry which is preliminary data.</text>
</comment>
<organism evidence="3 4">
    <name type="scientific">Hornefia butyriciproducens</name>
    <dbReference type="NCBI Taxonomy" id="2652293"/>
    <lineage>
        <taxon>Bacteria</taxon>
        <taxon>Bacillati</taxon>
        <taxon>Bacillota</taxon>
        <taxon>Clostridia</taxon>
        <taxon>Peptostreptococcales</taxon>
        <taxon>Anaerovoracaceae</taxon>
        <taxon>Hornefia</taxon>
    </lineage>
</organism>
<evidence type="ECO:0000256" key="2">
    <source>
        <dbReference type="SAM" id="Phobius"/>
    </source>
</evidence>
<feature type="transmembrane region" description="Helical" evidence="2">
    <location>
        <begin position="49"/>
        <end position="69"/>
    </location>
</feature>
<dbReference type="Proteomes" id="UP000474676">
    <property type="component" value="Unassembled WGS sequence"/>
</dbReference>
<feature type="region of interest" description="Disordered" evidence="1">
    <location>
        <begin position="257"/>
        <end position="388"/>
    </location>
</feature>
<proteinExistence type="predicted"/>
<dbReference type="AlphaFoldDB" id="A0A6L5Y3F6"/>
<feature type="transmembrane region" description="Helical" evidence="2">
    <location>
        <begin position="222"/>
        <end position="245"/>
    </location>
</feature>
<accession>A0A6L5Y3F6</accession>
<feature type="transmembrane region" description="Helical" evidence="2">
    <location>
        <begin position="123"/>
        <end position="146"/>
    </location>
</feature>
<feature type="transmembrane region" description="Helical" evidence="2">
    <location>
        <begin position="90"/>
        <end position="111"/>
    </location>
</feature>
<keyword evidence="2" id="KW-0472">Membrane</keyword>
<reference evidence="3 4" key="1">
    <citation type="submission" date="2019-08" db="EMBL/GenBank/DDBJ databases">
        <title>In-depth cultivation of the pig gut microbiome towards novel bacterial diversity and tailored functional studies.</title>
        <authorList>
            <person name="Wylensek D."/>
            <person name="Hitch T.C.A."/>
            <person name="Clavel T."/>
        </authorList>
    </citation>
    <scope>NUCLEOTIDE SEQUENCE [LARGE SCALE GENOMIC DNA]</scope>
    <source>
        <strain evidence="3 4">WCA-MUC-591-APC-3H</strain>
    </source>
</reference>
<keyword evidence="2" id="KW-1133">Transmembrane helix</keyword>
<dbReference type="GeneID" id="303113947"/>
<dbReference type="EMBL" id="VUMZ01000001">
    <property type="protein sequence ID" value="MST50965.1"/>
    <property type="molecule type" value="Genomic_DNA"/>
</dbReference>
<dbReference type="RefSeq" id="WP_154573441.1">
    <property type="nucleotide sequence ID" value="NZ_VUMZ01000001.1"/>
</dbReference>
<name>A0A6L5Y3F6_9FIRM</name>